<dbReference type="SUPFAM" id="SSF51445">
    <property type="entry name" value="(Trans)glycosidases"/>
    <property type="match status" value="1"/>
</dbReference>
<sequence length="406" mass="47603">MNKADTSKFLWCAGIEDTFIADPFPATGKTLDEYELTGHYGQWKEDFDRVQNLGVDGLRWGMPWYRVNPEKNKWDWTWTDETIPYLAEEKGITVILDLMHYGTPRWLEHAFVDPDYPAYVEEYTARVIERYGKWLTMATPFNEPHTACEFAGSRGQWPPYGTGWDGYVRVLRGIVYGGLRQTKLLQEAGILCVEVECSGGAVAAEPRYEEQALLERTVQSMYFDFLTGDMEALEPIRPFLLDHGMTQKDLDFFSANGRPIDIMGINYYPQFSFQELYTGEGGGMERRNHQEWTEDLRRIVERRYEKYRCPMIITETSIRDDQDMKLRWLRESADLAVQLNREGLPLIGYTWFPVIDMYDWEYRINPGPKENFKARFGFWDHERNANACVPLYRDIISAYKERENGK</sequence>
<evidence type="ECO:0000256" key="4">
    <source>
        <dbReference type="RuleBase" id="RU003690"/>
    </source>
</evidence>
<keyword evidence="6" id="KW-1185">Reference proteome</keyword>
<proteinExistence type="inferred from homology"/>
<reference evidence="5" key="1">
    <citation type="submission" date="2021-01" db="EMBL/GenBank/DDBJ databases">
        <title>Description of Breznakiella homolactica.</title>
        <authorList>
            <person name="Song Y."/>
            <person name="Brune A."/>
        </authorList>
    </citation>
    <scope>NUCLEOTIDE SEQUENCE</scope>
    <source>
        <strain evidence="5">RmG30</strain>
    </source>
</reference>
<dbReference type="GO" id="GO:0008422">
    <property type="term" value="F:beta-glucosidase activity"/>
    <property type="evidence" value="ECO:0007669"/>
    <property type="project" value="TreeGrafter"/>
</dbReference>
<evidence type="ECO:0000313" key="6">
    <source>
        <dbReference type="Proteomes" id="UP000595917"/>
    </source>
</evidence>
<keyword evidence="2" id="KW-0378">Hydrolase</keyword>
<dbReference type="Proteomes" id="UP000595917">
    <property type="component" value="Chromosome"/>
</dbReference>
<organism evidence="5 6">
    <name type="scientific">Breznakiella homolactica</name>
    <dbReference type="NCBI Taxonomy" id="2798577"/>
    <lineage>
        <taxon>Bacteria</taxon>
        <taxon>Pseudomonadati</taxon>
        <taxon>Spirochaetota</taxon>
        <taxon>Spirochaetia</taxon>
        <taxon>Spirochaetales</taxon>
        <taxon>Breznakiellaceae</taxon>
        <taxon>Breznakiella</taxon>
    </lineage>
</organism>
<dbReference type="InterPro" id="IPR001360">
    <property type="entry name" value="Glyco_hydro_1"/>
</dbReference>
<protein>
    <submittedName>
        <fullName evidence="5">Family 1 glycosylhydrolase</fullName>
    </submittedName>
</protein>
<dbReference type="PANTHER" id="PTHR10353">
    <property type="entry name" value="GLYCOSYL HYDROLASE"/>
    <property type="match status" value="1"/>
</dbReference>
<dbReference type="Gene3D" id="3.20.20.80">
    <property type="entry name" value="Glycosidases"/>
    <property type="match status" value="1"/>
</dbReference>
<dbReference type="GO" id="GO:0005975">
    <property type="term" value="P:carbohydrate metabolic process"/>
    <property type="evidence" value="ECO:0007669"/>
    <property type="project" value="InterPro"/>
</dbReference>
<dbReference type="RefSeq" id="WP_215626416.1">
    <property type="nucleotide sequence ID" value="NZ_CP067089.2"/>
</dbReference>
<evidence type="ECO:0000256" key="3">
    <source>
        <dbReference type="ARBA" id="ARBA00023295"/>
    </source>
</evidence>
<accession>A0A7T8BA87</accession>
<name>A0A7T8BA87_9SPIR</name>
<evidence type="ECO:0000313" key="5">
    <source>
        <dbReference type="EMBL" id="QQO09111.1"/>
    </source>
</evidence>
<dbReference type="EMBL" id="CP067089">
    <property type="protein sequence ID" value="QQO09111.1"/>
    <property type="molecule type" value="Genomic_DNA"/>
</dbReference>
<dbReference type="PANTHER" id="PTHR10353:SF209">
    <property type="entry name" value="GALACTOLIPID GALACTOSYLTRANSFERASE SFR2, CHLOROPLASTIC"/>
    <property type="match status" value="1"/>
</dbReference>
<dbReference type="InterPro" id="IPR017853">
    <property type="entry name" value="GH"/>
</dbReference>
<comment type="similarity">
    <text evidence="1 4">Belongs to the glycosyl hydrolase 1 family.</text>
</comment>
<keyword evidence="3" id="KW-0326">Glycosidase</keyword>
<dbReference type="AlphaFoldDB" id="A0A7T8BA87"/>
<gene>
    <name evidence="5" type="ORF">JFL75_19620</name>
</gene>
<dbReference type="Pfam" id="PF00232">
    <property type="entry name" value="Glyco_hydro_1"/>
    <property type="match status" value="1"/>
</dbReference>
<evidence type="ECO:0000256" key="1">
    <source>
        <dbReference type="ARBA" id="ARBA00010838"/>
    </source>
</evidence>
<dbReference type="KEGG" id="bhc:JFL75_19620"/>
<evidence type="ECO:0000256" key="2">
    <source>
        <dbReference type="ARBA" id="ARBA00022801"/>
    </source>
</evidence>